<feature type="transmembrane region" description="Helical" evidence="6">
    <location>
        <begin position="74"/>
        <end position="94"/>
    </location>
</feature>
<keyword evidence="2" id="KW-1003">Cell membrane</keyword>
<dbReference type="PANTHER" id="PTHR23513:SF11">
    <property type="entry name" value="STAPHYLOFERRIN A TRANSPORTER"/>
    <property type="match status" value="1"/>
</dbReference>
<feature type="transmembrane region" description="Helical" evidence="6">
    <location>
        <begin position="246"/>
        <end position="269"/>
    </location>
</feature>
<comment type="subcellular location">
    <subcellularLocation>
        <location evidence="1">Cell membrane</location>
        <topology evidence="1">Multi-pass membrane protein</topology>
    </subcellularLocation>
</comment>
<evidence type="ECO:0000313" key="7">
    <source>
        <dbReference type="EMBL" id="OLO43521.1"/>
    </source>
</evidence>
<sequence length="400" mass="41517">MKLLAEDHVVEFLVSRGLYVLANSAVPVLLAIAVASEGYSASGVGLVLGVGALPGILGALLAPQMLVHVSPKTMFGGAAAAWVVICGGIAMLSHAGSVGLGVYVTVAFALEFVASIMYPTMGSYVADLVRADLLDRMNSARAVVAGLCAVAGPGLIAVVQSWRGVADAWWLVSLLMLVCLLSQARLPKGRRTGSADRVTALKRGLRVAARSRGVLVVLVGSGVWHFTVWGSYMTIYPVMLRDDYRALWFIGVSESLFAVGGIVGSLLPVPSRLSRPVLCLVALLSFVPVPVGVVLGAPLWLVAALVCVSSTVIASTAVAWETFLQSRVERDALPSVFALDYLAGDGVAPLGYVAVPALAVWLGQGAGVLMTAGVCVLVLLGCLWVSAVSPEAEQVEPSVE</sequence>
<organism evidence="7 8">
    <name type="scientific">Actinomyces oris</name>
    <dbReference type="NCBI Taxonomy" id="544580"/>
    <lineage>
        <taxon>Bacteria</taxon>
        <taxon>Bacillati</taxon>
        <taxon>Actinomycetota</taxon>
        <taxon>Actinomycetes</taxon>
        <taxon>Actinomycetales</taxon>
        <taxon>Actinomycetaceae</taxon>
        <taxon>Actinomyces</taxon>
    </lineage>
</organism>
<keyword evidence="5 6" id="KW-0472">Membrane</keyword>
<feature type="transmembrane region" description="Helical" evidence="6">
    <location>
        <begin position="207"/>
        <end position="226"/>
    </location>
</feature>
<feature type="transmembrane region" description="Helical" evidence="6">
    <location>
        <begin position="341"/>
        <end position="362"/>
    </location>
</feature>
<gene>
    <name evidence="7" type="ORF">BKH29_10535</name>
</gene>
<dbReference type="EMBL" id="MSKJ01000025">
    <property type="protein sequence ID" value="OLO43521.1"/>
    <property type="molecule type" value="Genomic_DNA"/>
</dbReference>
<dbReference type="InterPro" id="IPR036259">
    <property type="entry name" value="MFS_trans_sf"/>
</dbReference>
<evidence type="ECO:0000256" key="3">
    <source>
        <dbReference type="ARBA" id="ARBA00022692"/>
    </source>
</evidence>
<dbReference type="InterPro" id="IPR011701">
    <property type="entry name" value="MFS"/>
</dbReference>
<name>A0A1Q8V5W8_9ACTO</name>
<feature type="transmembrane region" description="Helical" evidence="6">
    <location>
        <begin position="168"/>
        <end position="186"/>
    </location>
</feature>
<feature type="transmembrane region" description="Helical" evidence="6">
    <location>
        <begin position="368"/>
        <end position="388"/>
    </location>
</feature>
<reference evidence="7 8" key="1">
    <citation type="submission" date="2016-12" db="EMBL/GenBank/DDBJ databases">
        <title>Genomic Comparison of strains in the 'Actinomyces naeslundii' Group.</title>
        <authorList>
            <person name="Mughal S.R."/>
            <person name="Do T."/>
            <person name="Gilbert S.C."/>
            <person name="Witherden E.A."/>
            <person name="Didelot X."/>
            <person name="Beighton D."/>
        </authorList>
    </citation>
    <scope>NUCLEOTIDE SEQUENCE [LARGE SCALE GENOMIC DNA]</scope>
    <source>
        <strain evidence="7 8">CCUG 33920</strain>
    </source>
</reference>
<dbReference type="OrthoDB" id="3260024at2"/>
<feature type="transmembrane region" description="Helical" evidence="6">
    <location>
        <begin position="12"/>
        <end position="35"/>
    </location>
</feature>
<evidence type="ECO:0000256" key="6">
    <source>
        <dbReference type="SAM" id="Phobius"/>
    </source>
</evidence>
<accession>A0A1Q8V5W8</accession>
<dbReference type="GO" id="GO:0005886">
    <property type="term" value="C:plasma membrane"/>
    <property type="evidence" value="ECO:0007669"/>
    <property type="project" value="UniProtKB-SubCell"/>
</dbReference>
<feature type="transmembrane region" description="Helical" evidence="6">
    <location>
        <begin position="100"/>
        <end position="121"/>
    </location>
</feature>
<dbReference type="AlphaFoldDB" id="A0A1Q8V5W8"/>
<keyword evidence="4 6" id="KW-1133">Transmembrane helix</keyword>
<dbReference type="RefSeq" id="WP_075377368.1">
    <property type="nucleotide sequence ID" value="NZ_MSKJ01000025.1"/>
</dbReference>
<comment type="caution">
    <text evidence="7">The sequence shown here is derived from an EMBL/GenBank/DDBJ whole genome shotgun (WGS) entry which is preliminary data.</text>
</comment>
<evidence type="ECO:0000256" key="2">
    <source>
        <dbReference type="ARBA" id="ARBA00022475"/>
    </source>
</evidence>
<feature type="transmembrane region" description="Helical" evidence="6">
    <location>
        <begin position="41"/>
        <end position="62"/>
    </location>
</feature>
<dbReference type="SUPFAM" id="SSF103473">
    <property type="entry name" value="MFS general substrate transporter"/>
    <property type="match status" value="1"/>
</dbReference>
<evidence type="ECO:0000256" key="5">
    <source>
        <dbReference type="ARBA" id="ARBA00023136"/>
    </source>
</evidence>
<dbReference type="Pfam" id="PF07690">
    <property type="entry name" value="MFS_1"/>
    <property type="match status" value="1"/>
</dbReference>
<keyword evidence="3 6" id="KW-0812">Transmembrane</keyword>
<dbReference type="GO" id="GO:0022857">
    <property type="term" value="F:transmembrane transporter activity"/>
    <property type="evidence" value="ECO:0007669"/>
    <property type="project" value="InterPro"/>
</dbReference>
<protein>
    <submittedName>
        <fullName evidence="7">MFS transporter</fullName>
    </submittedName>
</protein>
<feature type="transmembrane region" description="Helical" evidence="6">
    <location>
        <begin position="142"/>
        <end position="162"/>
    </location>
</feature>
<proteinExistence type="predicted"/>
<dbReference type="Proteomes" id="UP000186857">
    <property type="component" value="Unassembled WGS sequence"/>
</dbReference>
<dbReference type="Gene3D" id="1.20.1250.20">
    <property type="entry name" value="MFS general substrate transporter like domains"/>
    <property type="match status" value="1"/>
</dbReference>
<evidence type="ECO:0000256" key="1">
    <source>
        <dbReference type="ARBA" id="ARBA00004651"/>
    </source>
</evidence>
<feature type="transmembrane region" description="Helical" evidence="6">
    <location>
        <begin position="276"/>
        <end position="293"/>
    </location>
</feature>
<dbReference type="PANTHER" id="PTHR23513">
    <property type="entry name" value="INTEGRAL MEMBRANE EFFLUX PROTEIN-RELATED"/>
    <property type="match status" value="1"/>
</dbReference>
<evidence type="ECO:0000256" key="4">
    <source>
        <dbReference type="ARBA" id="ARBA00022989"/>
    </source>
</evidence>
<evidence type="ECO:0000313" key="8">
    <source>
        <dbReference type="Proteomes" id="UP000186857"/>
    </source>
</evidence>